<feature type="compositionally biased region" description="Polar residues" evidence="1">
    <location>
        <begin position="993"/>
        <end position="1024"/>
    </location>
</feature>
<feature type="region of interest" description="Disordered" evidence="1">
    <location>
        <begin position="1936"/>
        <end position="2026"/>
    </location>
</feature>
<feature type="compositionally biased region" description="Low complexity" evidence="1">
    <location>
        <begin position="1348"/>
        <end position="1359"/>
    </location>
</feature>
<dbReference type="Proteomes" id="UP001652661">
    <property type="component" value="Chromosome 3L"/>
</dbReference>
<dbReference type="SMART" id="SM00228">
    <property type="entry name" value="PDZ"/>
    <property type="match status" value="3"/>
</dbReference>
<feature type="region of interest" description="Disordered" evidence="1">
    <location>
        <begin position="1"/>
        <end position="23"/>
    </location>
</feature>
<feature type="compositionally biased region" description="Pro residues" evidence="1">
    <location>
        <begin position="1698"/>
        <end position="1709"/>
    </location>
</feature>
<feature type="compositionally biased region" description="Polar residues" evidence="1">
    <location>
        <begin position="1800"/>
        <end position="1810"/>
    </location>
</feature>
<sequence>MASATQANGTAKTATVADNDNDNDYITVVEVDDPTSSTKDRLKKLVKRQSSVAEDSSFITVLTINEMELLQQRRQEEEEEQAEAGDSSCIQIMEDQVEDVTVFRLPGERLGFGLKFQGGTRSTELVQKLYIQSCAADSPASKVATSWGNLREGDEIVRIDGHDVREMTRIDCVRGLKDNVAIQLVVRNGHGQKPPSEEESQQQLEQLSITLNAQPPPPPPVPPRKLVRRQNSKENPGQLQAVEKPLTPPPDAEYYINLLTESIKAGSESDDTASTISTVIDKFSMGSNYSSDSSLNGHELAKVLQPFTLLEQEFLPLEQPMGHPKLLIPGNNYENVEFKTEKVNVYENVVLKSPETTPTPKPRVQLVATVEPKKRSIIPTPRKIPTPSKLPIEVAPPRVPPPAAEEPKTPTNEKLDSPRTPTNEGVKEPPTSATKIPKANFSRAKTEGEIKLHLQPTKKESPSPAVKSRIPIVTTPTQKVVSKPVSPPLNGTSSIPRLLQKQKSETDLKLNLYRSKSKEASPRPPLQRANSAEAPERTFIPVLLNGNGKSSNSLESISSNGSNSSGNSSGRSPKGPKPKPPERVQSLQKTQIPKLQSLPTTPPQQQPKLSMQTFRQSPPTPRSTPVGTPSPTSNREIRFKIQTYENKAQEEDKLPSLFDLVHNTNHPEDKDTDSLKTHNSITALLAAAAAEAADLSRESPPPLVVGKCMKIADDNQNTTCYSSSSSGEDEDEEDELDAANREYVCEDGEKLGPPELINGPGPSEAYFNMFWHSNMLPTIGEVEEEFSSLEPQSLTNGSLVKAEEQQSKKLPKMEVNAGQVTQLTGDKIAENDARETKVEENHSSSTVKSQRTSTSTTTTTKRVTTTKTSSSSSSISSSSSTLLPDIAFKLQPYEEREDKCGESPPPITTTVHEERRVLSEQQTLSELRTKDSITGEEQLVTSANSKSSSARFKKISSNDNLLDLGDEQEMQEQPLTATISQESSLRERLECPQDNQSIERGTLTLSERGKQLSQSQGLSTYTECESSEKESYLEAQQVLNGNGTPQELDVNEQPTFERELSETLTVTNDGEKQVTRKLEQSKDVAGKKGAKLLKKTDEERRLEQEAQKLIESYQKVKKEAEKLYKSELNDDDQGFDLSAFEQAEKKKEQKDTPSQETVEIIKEVKAVPQQVKEEEVPPAQQEVIKEIQVPEEIKVEKKVSQEQVKEEIVSNEAWENGVQTVSRQEAKVVHKESKVIKEGSIQVTGTTTSHKVSTEKVKVSKEVVTVSSKKETPTQIEIISPPLEEDLGYVLHKHIIQTPEKIKPVPKPKPKPPVPTNKPKMPTKPKTAPPPVPSKRSDVSVAAQAKLSSSSGSSSGSVSPGAKPTPSQRRSSLESSQPPKPLERIIVGVEQPIINLASEDLPNVAEKVAATSPVVEMPPDDLQFESHQLPDDEGKRPQQEKDSHLLSGSSFSSVTTTPITTPILVSATSSMDSVQSVIEVVNGMPIISHQQTDDDDDKDGDDDEDDDDDAGDELPLANGSKETTTTAPVEEVTTLPPNREHESDLGTLSSHHSSIGNLSANSSSIPSVTLITSSSSSSGKKTSSELVTPTKPPAASVNPSKMELLSSNISSSTVTGITTTTATHHLHQATTTKQLLVQDYLSYASPPTYSRLPPDGHEFPPNFSEPLIMHSSHPLKVTSTELGYEIQNGKDESSSAAPPLPKTGPPPTVPRKVYRQDLVINVEPAPSLTRDYQRSLSGGAPRKPSDWRKDEKSEKSVRDKIAMFSSNNELDAIPPAPATAPISNSSSSSFSRKPMNRSSENLLDSCSSPAAPSLKTRAMSVENLNDVQRQYQLAKQLPQLHVADSMYSLNTASSPVSQSYASLPRRSHGGSYSAGVERRISFSGEGGEAANRKAAITNILEQRRRSLSKLRGLVIPERPQLLEPILDLPEIKSQVKAASGEDSTDSGLGESHRSTTTARSSQLGAGNVSGSSYRSIFSNQRRPALEQQLSQPPAKPPRTSLTPLHPRTMMMPPPPPPLDQESDTDSVFSNTARVATPPEKFALTRTLSSETNTSIASSNTSTLTSGSSAGSQASCSSLGSTPAVDLTRRVLKSQVSGNGGDSVVLSSRKSILASAKCRSAKSRGQEEDNDSTDGEACSLANRRMKPISSYKLQQQQIQMGKQQLVVDKLINVAAYVELTSDTDDSSRRSDTPAKISAMFIDEERKASFKGDPVQQQQAKVKVEPMVKPLVPMALPSPKREPLKQQTTAELREKFERSAAQAQAQSQNHSPVIHKIAPKPHHERFSSLDSLASSSSGVSSTTQNVSTTQETATEFGSFSSLGSNQSLITAQDVQQIVEEADPPLKTPEAFIIVLQRDNPESSIGITLAGGSDYEAKEITIHKILSNTPAAKDGRLKKGDRILAVNGMSMRGLTHRESISVLKTPRPEVVLVVTRSESLVVKSLTKKRSSLGSLSSLNEKPTELDYERKRNYHKASRSLDLDLDIVSNEAGGSPVATTPSTGSVSPQQPASLHDEDAEATIAGIRARRQLSRGDAAKLSTSELLERAAEARNAIAAEIRAQAEDAAANGAGARCVEIVKDSCGLGFSIEGGFDSPLGNRPLIIKKVFMGGAAQKTNQVRNGDEILSINGASTARMTRVDAWNYMKQLPLGPVKISFA</sequence>
<feature type="region of interest" description="Disordered" evidence="1">
    <location>
        <begin position="2488"/>
        <end position="2511"/>
    </location>
</feature>
<feature type="region of interest" description="Disordered" evidence="1">
    <location>
        <begin position="2115"/>
        <end position="2136"/>
    </location>
</feature>
<feature type="compositionally biased region" description="Polar residues" evidence="1">
    <location>
        <begin position="611"/>
        <end position="634"/>
    </location>
</feature>
<feature type="compositionally biased region" description="Basic and acidic residues" evidence="1">
    <location>
        <begin position="444"/>
        <end position="461"/>
    </location>
</feature>
<feature type="region of interest" description="Disordered" evidence="1">
    <location>
        <begin position="715"/>
        <end position="741"/>
    </location>
</feature>
<feature type="region of interest" description="Disordered" evidence="1">
    <location>
        <begin position="1297"/>
        <end position="1384"/>
    </location>
</feature>
<dbReference type="InterPro" id="IPR001478">
    <property type="entry name" value="PDZ"/>
</dbReference>
<dbReference type="Pfam" id="PF00595">
    <property type="entry name" value="PDZ"/>
    <property type="match status" value="3"/>
</dbReference>
<proteinExistence type="predicted"/>
<feature type="region of interest" description="Disordered" evidence="1">
    <location>
        <begin position="2281"/>
        <end position="2310"/>
    </location>
</feature>
<keyword evidence="3" id="KW-1185">Reference proteome</keyword>
<reference evidence="4" key="1">
    <citation type="submission" date="2025-08" db="UniProtKB">
        <authorList>
            <consortium name="RefSeq"/>
        </authorList>
    </citation>
    <scope>IDENTIFICATION</scope>
    <source>
        <strain evidence="4">14028-0561.14</strain>
        <tissue evidence="4">Whole fly</tissue>
    </source>
</reference>
<feature type="region of interest" description="Disordered" evidence="1">
    <location>
        <begin position="2043"/>
        <end position="2081"/>
    </location>
</feature>
<feature type="compositionally biased region" description="Polar residues" evidence="1">
    <location>
        <begin position="971"/>
        <end position="983"/>
    </location>
</feature>
<dbReference type="FunFam" id="2.30.42.10:FF:000186">
    <property type="entry name" value="Big bang, isoform F"/>
    <property type="match status" value="1"/>
</dbReference>
<feature type="region of interest" description="Disordered" evidence="1">
    <location>
        <begin position="787"/>
        <end position="1092"/>
    </location>
</feature>
<dbReference type="PANTHER" id="PTHR11324:SF16">
    <property type="entry name" value="PDZ DOMAIN-CONTAINING PROTEIN 2"/>
    <property type="match status" value="1"/>
</dbReference>
<feature type="compositionally biased region" description="Basic and acidic residues" evidence="1">
    <location>
        <begin position="1069"/>
        <end position="1086"/>
    </location>
</feature>
<feature type="region of interest" description="Disordered" evidence="1">
    <location>
        <begin position="1126"/>
        <end position="1157"/>
    </location>
</feature>
<feature type="compositionally biased region" description="Acidic residues" evidence="1">
    <location>
        <begin position="727"/>
        <end position="737"/>
    </location>
</feature>
<dbReference type="Gene3D" id="2.30.42.10">
    <property type="match status" value="3"/>
</dbReference>
<feature type="compositionally biased region" description="Basic and acidic residues" evidence="1">
    <location>
        <begin position="405"/>
        <end position="417"/>
    </location>
</feature>
<feature type="compositionally biased region" description="Polar residues" evidence="1">
    <location>
        <begin position="1365"/>
        <end position="1377"/>
    </location>
</feature>
<feature type="region of interest" description="Disordered" evidence="1">
    <location>
        <begin position="376"/>
        <end position="637"/>
    </location>
</feature>
<evidence type="ECO:0000313" key="4">
    <source>
        <dbReference type="RefSeq" id="XP_017022917.1"/>
    </source>
</evidence>
<dbReference type="PANTHER" id="PTHR11324">
    <property type="entry name" value="IL16-RELATED"/>
    <property type="match status" value="1"/>
</dbReference>
<feature type="compositionally biased region" description="Pro residues" evidence="1">
    <location>
        <begin position="214"/>
        <end position="223"/>
    </location>
</feature>
<dbReference type="SUPFAM" id="SSF50156">
    <property type="entry name" value="PDZ domain-like"/>
    <property type="match status" value="3"/>
</dbReference>
<feature type="region of interest" description="Disordered" evidence="1">
    <location>
        <begin position="1688"/>
        <end position="1811"/>
    </location>
</feature>
<feature type="compositionally biased region" description="Low complexity" evidence="1">
    <location>
        <begin position="843"/>
        <end position="881"/>
    </location>
</feature>
<feature type="compositionally biased region" description="Low complexity" evidence="1">
    <location>
        <begin position="2047"/>
        <end position="2081"/>
    </location>
</feature>
<feature type="compositionally biased region" description="Basic and acidic residues" evidence="1">
    <location>
        <begin position="892"/>
        <end position="901"/>
    </location>
</feature>
<feature type="compositionally biased region" description="Low complexity" evidence="1">
    <location>
        <begin position="1317"/>
        <end position="1326"/>
    </location>
</feature>
<dbReference type="InterPro" id="IPR036034">
    <property type="entry name" value="PDZ_sf"/>
</dbReference>
<feature type="compositionally biased region" description="Low complexity" evidence="1">
    <location>
        <begin position="547"/>
        <end position="573"/>
    </location>
</feature>
<feature type="compositionally biased region" description="Polar residues" evidence="1">
    <location>
        <begin position="1954"/>
        <end position="1991"/>
    </location>
</feature>
<feature type="compositionally biased region" description="Basic and acidic residues" evidence="1">
    <location>
        <begin position="827"/>
        <end position="842"/>
    </location>
</feature>
<protein>
    <submittedName>
        <fullName evidence="4">Serine-rich adhesin for platelets isoform X1</fullName>
    </submittedName>
</protein>
<feature type="region of interest" description="Disordered" evidence="1">
    <location>
        <begin position="1410"/>
        <end position="1457"/>
    </location>
</feature>
<dbReference type="RefSeq" id="XP_017022917.1">
    <property type="nucleotide sequence ID" value="XM_017167428.3"/>
</dbReference>
<feature type="compositionally biased region" description="Low complexity" evidence="1">
    <location>
        <begin position="2286"/>
        <end position="2310"/>
    </location>
</feature>
<dbReference type="CDD" id="cd00136">
    <property type="entry name" value="PDZ_canonical"/>
    <property type="match status" value="1"/>
</dbReference>
<feature type="compositionally biased region" description="Polar residues" evidence="1">
    <location>
        <begin position="1"/>
        <end position="13"/>
    </location>
</feature>
<dbReference type="CDD" id="cd06763">
    <property type="entry name" value="PDZ7_PDZD2-PDZ4_hPro-IL-16-like"/>
    <property type="match status" value="1"/>
</dbReference>
<accession>A0A6P4I215</accession>
<feature type="compositionally biased region" description="Basic and acidic residues" evidence="1">
    <location>
        <begin position="1743"/>
        <end position="1761"/>
    </location>
</feature>
<feature type="compositionally biased region" description="Polar residues" evidence="1">
    <location>
        <begin position="2493"/>
        <end position="2508"/>
    </location>
</feature>
<feature type="domain" description="PDZ" evidence="2">
    <location>
        <begin position="2572"/>
        <end position="2644"/>
    </location>
</feature>
<evidence type="ECO:0000313" key="3">
    <source>
        <dbReference type="Proteomes" id="UP001652661"/>
    </source>
</evidence>
<evidence type="ECO:0000259" key="2">
    <source>
        <dbReference type="PROSITE" id="PS50106"/>
    </source>
</evidence>
<dbReference type="CDD" id="cd06762">
    <property type="entry name" value="PDZ6_PDZD2-PDZ3_hPro-IL-16-like"/>
    <property type="match status" value="1"/>
</dbReference>
<feature type="domain" description="PDZ" evidence="2">
    <location>
        <begin position="2350"/>
        <end position="2435"/>
    </location>
</feature>
<feature type="compositionally biased region" description="Low complexity" evidence="1">
    <location>
        <begin position="1779"/>
        <end position="1799"/>
    </location>
</feature>
<name>A0A6P4I215_DROKI</name>
<dbReference type="OrthoDB" id="42382at2759"/>
<dbReference type="PROSITE" id="PS50106">
    <property type="entry name" value="PDZ"/>
    <property type="match status" value="3"/>
</dbReference>
<feature type="compositionally biased region" description="Basic and acidic residues" evidence="1">
    <location>
        <begin position="1142"/>
        <end position="1157"/>
    </location>
</feature>
<feature type="compositionally biased region" description="Low complexity" evidence="1">
    <location>
        <begin position="1522"/>
        <end position="1537"/>
    </location>
</feature>
<organism evidence="3 4">
    <name type="scientific">Drosophila kikkawai</name>
    <name type="common">Fruit fly</name>
    <dbReference type="NCBI Taxonomy" id="30033"/>
    <lineage>
        <taxon>Eukaryota</taxon>
        <taxon>Metazoa</taxon>
        <taxon>Ecdysozoa</taxon>
        <taxon>Arthropoda</taxon>
        <taxon>Hexapoda</taxon>
        <taxon>Insecta</taxon>
        <taxon>Pterygota</taxon>
        <taxon>Neoptera</taxon>
        <taxon>Endopterygota</taxon>
        <taxon>Diptera</taxon>
        <taxon>Brachycera</taxon>
        <taxon>Muscomorpha</taxon>
        <taxon>Ephydroidea</taxon>
        <taxon>Drosophilidae</taxon>
        <taxon>Drosophila</taxon>
        <taxon>Sophophora</taxon>
    </lineage>
</organism>
<feature type="compositionally biased region" description="Acidic residues" evidence="1">
    <location>
        <begin position="1493"/>
        <end position="1512"/>
    </location>
</feature>
<feature type="compositionally biased region" description="Polar residues" evidence="1">
    <location>
        <begin position="789"/>
        <end position="798"/>
    </location>
</feature>
<feature type="compositionally biased region" description="Basic and acidic residues" evidence="1">
    <location>
        <begin position="1428"/>
        <end position="1444"/>
    </location>
</feature>
<feature type="compositionally biased region" description="Low complexity" evidence="1">
    <location>
        <begin position="2001"/>
        <end position="2010"/>
    </location>
</feature>
<feature type="compositionally biased region" description="Low complexity" evidence="1">
    <location>
        <begin position="1553"/>
        <end position="1581"/>
    </location>
</feature>
<feature type="region of interest" description="Disordered" evidence="1">
    <location>
        <begin position="1482"/>
        <end position="1600"/>
    </location>
</feature>
<feature type="region of interest" description="Disordered" evidence="1">
    <location>
        <begin position="211"/>
        <end position="247"/>
    </location>
</feature>
<feature type="compositionally biased region" description="Polar residues" evidence="1">
    <location>
        <begin position="939"/>
        <end position="960"/>
    </location>
</feature>
<gene>
    <name evidence="4" type="primary">bbg</name>
</gene>
<dbReference type="FunFam" id="2.30.42.10:FF:000189">
    <property type="entry name" value="Big bang, isoform F"/>
    <property type="match status" value="1"/>
</dbReference>
<evidence type="ECO:0000256" key="1">
    <source>
        <dbReference type="SAM" id="MobiDB-lite"/>
    </source>
</evidence>
<feature type="compositionally biased region" description="Low complexity" evidence="1">
    <location>
        <begin position="1445"/>
        <end position="1457"/>
    </location>
</feature>
<feature type="domain" description="PDZ" evidence="2">
    <location>
        <begin position="99"/>
        <end position="178"/>
    </location>
</feature>